<dbReference type="OrthoDB" id="9795903at2"/>
<dbReference type="AlphaFoldDB" id="A0A1B4V357"/>
<dbReference type="RefSeq" id="WP_096460544.1">
    <property type="nucleotide sequence ID" value="NZ_AP014936.1"/>
</dbReference>
<dbReference type="KEGG" id="sva:SVA_1424"/>
<proteinExistence type="predicted"/>
<accession>A0A1B4V357</accession>
<gene>
    <name evidence="2" type="ORF">SVA_1424</name>
</gene>
<dbReference type="EMBL" id="AP014936">
    <property type="protein sequence ID" value="BAU47989.1"/>
    <property type="molecule type" value="Genomic_DNA"/>
</dbReference>
<evidence type="ECO:0000313" key="2">
    <source>
        <dbReference type="EMBL" id="BAU47989.1"/>
    </source>
</evidence>
<evidence type="ECO:0000313" key="3">
    <source>
        <dbReference type="Proteomes" id="UP000218899"/>
    </source>
</evidence>
<sequence>MLPAELLDTVVPFDDDAFRNIKSIRESQDLFDDLSPSKADRACAQAASEGPASGFPPLIARPFDYGTVITFPFVPENWHVTRFSDGTLYGVWYGSLELETTVHETVYHWVRFVRDSFPDYDREIRAERRLFRARVNALLVDLRGKEAMFPGLVDPDSYGFTHPVGRYLHEQRQNGLLVKSARCDGTNCNVFAPEALSNVRDVCYLTYRFVPTATQLAVERASGRRWLRLAV</sequence>
<feature type="domain" description="RES" evidence="1">
    <location>
        <begin position="72"/>
        <end position="203"/>
    </location>
</feature>
<name>A0A1B4V357_9GAMM</name>
<dbReference type="SMART" id="SM00953">
    <property type="entry name" value="RES"/>
    <property type="match status" value="1"/>
</dbReference>
<dbReference type="InterPro" id="IPR014914">
    <property type="entry name" value="RES_dom"/>
</dbReference>
<dbReference type="Pfam" id="PF08808">
    <property type="entry name" value="RES"/>
    <property type="match status" value="1"/>
</dbReference>
<protein>
    <submittedName>
        <fullName evidence="2">RES domain protein</fullName>
    </submittedName>
</protein>
<evidence type="ECO:0000259" key="1">
    <source>
        <dbReference type="SMART" id="SM00953"/>
    </source>
</evidence>
<keyword evidence="3" id="KW-1185">Reference proteome</keyword>
<dbReference type="Proteomes" id="UP000218899">
    <property type="component" value="Chromosome"/>
</dbReference>
<reference evidence="2 3" key="1">
    <citation type="submission" date="2015-08" db="EMBL/GenBank/DDBJ databases">
        <title>Complete genome sequence of Sulfurifustis variabilis.</title>
        <authorList>
            <person name="Miura A."/>
            <person name="Kojima H."/>
            <person name="Fukui M."/>
        </authorList>
    </citation>
    <scope>NUCLEOTIDE SEQUENCE [LARGE SCALE GENOMIC DNA]</scope>
    <source>
        <strain evidence="3">skN76</strain>
    </source>
</reference>
<organism evidence="2 3">
    <name type="scientific">Sulfurifustis variabilis</name>
    <dbReference type="NCBI Taxonomy" id="1675686"/>
    <lineage>
        <taxon>Bacteria</taxon>
        <taxon>Pseudomonadati</taxon>
        <taxon>Pseudomonadota</taxon>
        <taxon>Gammaproteobacteria</taxon>
        <taxon>Acidiferrobacterales</taxon>
        <taxon>Acidiferrobacteraceae</taxon>
        <taxon>Sulfurifustis</taxon>
    </lineage>
</organism>